<dbReference type="InterPro" id="IPR001345">
    <property type="entry name" value="PG/BPGM_mutase_AS"/>
</dbReference>
<dbReference type="AlphaFoldDB" id="A0A1Q2CDK3"/>
<dbReference type="PROSITE" id="PS00175">
    <property type="entry name" value="PG_MUTASE"/>
    <property type="match status" value="1"/>
</dbReference>
<dbReference type="PANTHER" id="PTHR48100">
    <property type="entry name" value="BROAD-SPECIFICITY PHOSPHATASE YOR283W-RELATED"/>
    <property type="match status" value="1"/>
</dbReference>
<sequence length="221" mass="24187">MTPRPDTQLVVLRHGETDWNRDRRFQGHADIPLNDAGRQQAVKLRSALAQWHFDAVYASPLSRALETAQLVRPGSHVVTDPRLSEIDVGSWAGLSRDEVIAEMPSYPEHYANGVDFRRSPTGERPSEMVARAMPFFDELGLQPAGASILVVSHGQLLNRVLHALLGIEGRVLGGLMNAHFSQVLHHHGAWRLLAHNVGGSSRFVPASAGGRSTPQARPAVQ</sequence>
<evidence type="ECO:0000313" key="3">
    <source>
        <dbReference type="EMBL" id="AQP44203.1"/>
    </source>
</evidence>
<protein>
    <submittedName>
        <fullName evidence="3">Uncharacterized protein</fullName>
    </submittedName>
</protein>
<dbReference type="KEGG" id="tfl:RPIT_04705"/>
<dbReference type="EMBL" id="CP019605">
    <property type="protein sequence ID" value="AQP44203.1"/>
    <property type="molecule type" value="Genomic_DNA"/>
</dbReference>
<keyword evidence="4" id="KW-1185">Reference proteome</keyword>
<dbReference type="GO" id="GO:0016791">
    <property type="term" value="F:phosphatase activity"/>
    <property type="evidence" value="ECO:0007669"/>
    <property type="project" value="TreeGrafter"/>
</dbReference>
<accession>A0A1Q2CDK3</accession>
<evidence type="ECO:0000256" key="1">
    <source>
        <dbReference type="ARBA" id="ARBA00023152"/>
    </source>
</evidence>
<reference evidence="3 4" key="1">
    <citation type="journal article" date="2016" name="Int. J. Syst. Evol. Microbiol.">
        <title>Tessaracoccus flavus sp. nov., isolated from the drainage system of a lindane-producing factory.</title>
        <authorList>
            <person name="Kumari R."/>
            <person name="Singh P."/>
            <person name="Schumann P."/>
            <person name="Lal R."/>
        </authorList>
    </citation>
    <scope>NUCLEOTIDE SEQUENCE [LARGE SCALE GENOMIC DNA]</scope>
    <source>
        <strain evidence="3 4">RP1T</strain>
    </source>
</reference>
<dbReference type="STRING" id="1610493.RPIT_04705"/>
<evidence type="ECO:0000313" key="4">
    <source>
        <dbReference type="Proteomes" id="UP000188324"/>
    </source>
</evidence>
<dbReference type="InterPro" id="IPR050275">
    <property type="entry name" value="PGM_Phosphatase"/>
</dbReference>
<dbReference type="SUPFAM" id="SSF53254">
    <property type="entry name" value="Phosphoglycerate mutase-like"/>
    <property type="match status" value="1"/>
</dbReference>
<dbReference type="RefSeq" id="WP_162274493.1">
    <property type="nucleotide sequence ID" value="NZ_CP019605.1"/>
</dbReference>
<evidence type="ECO:0000256" key="2">
    <source>
        <dbReference type="ARBA" id="ARBA00023235"/>
    </source>
</evidence>
<dbReference type="InterPro" id="IPR013078">
    <property type="entry name" value="His_Pase_superF_clade-1"/>
</dbReference>
<organism evidence="3 4">
    <name type="scientific">Tessaracoccus flavus</name>
    <dbReference type="NCBI Taxonomy" id="1610493"/>
    <lineage>
        <taxon>Bacteria</taxon>
        <taxon>Bacillati</taxon>
        <taxon>Actinomycetota</taxon>
        <taxon>Actinomycetes</taxon>
        <taxon>Propionibacteriales</taxon>
        <taxon>Propionibacteriaceae</taxon>
        <taxon>Tessaracoccus</taxon>
    </lineage>
</organism>
<dbReference type="PANTHER" id="PTHR48100:SF1">
    <property type="entry name" value="HISTIDINE PHOSPHATASE FAMILY PROTEIN-RELATED"/>
    <property type="match status" value="1"/>
</dbReference>
<gene>
    <name evidence="3" type="ORF">RPIT_04705</name>
</gene>
<dbReference type="SMART" id="SM00855">
    <property type="entry name" value="PGAM"/>
    <property type="match status" value="1"/>
</dbReference>
<dbReference type="InterPro" id="IPR029033">
    <property type="entry name" value="His_PPase_superfam"/>
</dbReference>
<name>A0A1Q2CDK3_9ACTN</name>
<dbReference type="CDD" id="cd07067">
    <property type="entry name" value="HP_PGM_like"/>
    <property type="match status" value="1"/>
</dbReference>
<proteinExistence type="predicted"/>
<dbReference type="Pfam" id="PF00300">
    <property type="entry name" value="His_Phos_1"/>
    <property type="match status" value="1"/>
</dbReference>
<keyword evidence="2" id="KW-0413">Isomerase</keyword>
<dbReference type="GO" id="GO:0005737">
    <property type="term" value="C:cytoplasm"/>
    <property type="evidence" value="ECO:0007669"/>
    <property type="project" value="TreeGrafter"/>
</dbReference>
<dbReference type="Gene3D" id="3.40.50.1240">
    <property type="entry name" value="Phosphoglycerate mutase-like"/>
    <property type="match status" value="1"/>
</dbReference>
<keyword evidence="1" id="KW-0324">Glycolysis</keyword>
<dbReference type="Proteomes" id="UP000188324">
    <property type="component" value="Chromosome"/>
</dbReference>